<dbReference type="Proteomes" id="UP000887540">
    <property type="component" value="Unplaced"/>
</dbReference>
<dbReference type="GO" id="GO:0045944">
    <property type="term" value="P:positive regulation of transcription by RNA polymerase II"/>
    <property type="evidence" value="ECO:0007669"/>
    <property type="project" value="TreeGrafter"/>
</dbReference>
<evidence type="ECO:0000256" key="1">
    <source>
        <dbReference type="ARBA" id="ARBA00005993"/>
    </source>
</evidence>
<keyword evidence="3" id="KW-0863">Zinc-finger</keyword>
<evidence type="ECO:0000313" key="13">
    <source>
        <dbReference type="WBParaSite" id="ACRNAN_scaffold8773.g26351.t1"/>
    </source>
</evidence>
<dbReference type="Pfam" id="PF00105">
    <property type="entry name" value="zf-C4"/>
    <property type="match status" value="1"/>
</dbReference>
<evidence type="ECO:0000256" key="9">
    <source>
        <dbReference type="ARBA" id="ARBA00023242"/>
    </source>
</evidence>
<sequence>MNSPEEILPTSPIQDEAWSPENNVQQPRRSIANPAPLIDADKLCKVCGDRAVGYNFGEIICPFSNSCEINRVSRRFCQSCRLRKCLQVGMKRDWLLGEGSRSIKRAKINKEATNLDDLEKVINETVEDEVKLPKQMIRVWELSATALGRLKKGISESDSE</sequence>
<feature type="domain" description="Nuclear receptor" evidence="11">
    <location>
        <begin position="44"/>
        <end position="97"/>
    </location>
</feature>
<evidence type="ECO:0000259" key="11">
    <source>
        <dbReference type="PROSITE" id="PS51030"/>
    </source>
</evidence>
<dbReference type="AlphaFoldDB" id="A0A914ELD4"/>
<dbReference type="GO" id="GO:0000978">
    <property type="term" value="F:RNA polymerase II cis-regulatory region sequence-specific DNA binding"/>
    <property type="evidence" value="ECO:0007669"/>
    <property type="project" value="TreeGrafter"/>
</dbReference>
<evidence type="ECO:0000256" key="4">
    <source>
        <dbReference type="ARBA" id="ARBA00022833"/>
    </source>
</evidence>
<dbReference type="Gene3D" id="3.30.50.10">
    <property type="entry name" value="Erythroid Transcription Factor GATA-1, subunit A"/>
    <property type="match status" value="1"/>
</dbReference>
<name>A0A914ELD4_9BILA</name>
<keyword evidence="8" id="KW-0675">Receptor</keyword>
<dbReference type="PROSITE" id="PS51030">
    <property type="entry name" value="NUCLEAR_REC_DBD_2"/>
    <property type="match status" value="1"/>
</dbReference>
<accession>A0A914ELD4</accession>
<evidence type="ECO:0000256" key="2">
    <source>
        <dbReference type="ARBA" id="ARBA00022723"/>
    </source>
</evidence>
<proteinExistence type="inferred from homology"/>
<dbReference type="GO" id="GO:0008270">
    <property type="term" value="F:zinc ion binding"/>
    <property type="evidence" value="ECO:0007669"/>
    <property type="project" value="UniProtKB-KW"/>
</dbReference>
<reference evidence="13" key="1">
    <citation type="submission" date="2022-11" db="UniProtKB">
        <authorList>
            <consortium name="WormBaseParasite"/>
        </authorList>
    </citation>
    <scope>IDENTIFICATION</scope>
</reference>
<dbReference type="GO" id="GO:0000122">
    <property type="term" value="P:negative regulation of transcription by RNA polymerase II"/>
    <property type="evidence" value="ECO:0007669"/>
    <property type="project" value="TreeGrafter"/>
</dbReference>
<dbReference type="WBParaSite" id="ACRNAN_scaffold8773.g26351.t1">
    <property type="protein sequence ID" value="ACRNAN_scaffold8773.g26351.t1"/>
    <property type="gene ID" value="ACRNAN_scaffold8773.g26351"/>
</dbReference>
<evidence type="ECO:0000256" key="8">
    <source>
        <dbReference type="ARBA" id="ARBA00023170"/>
    </source>
</evidence>
<dbReference type="SMART" id="SM00399">
    <property type="entry name" value="ZnF_C4"/>
    <property type="match status" value="1"/>
</dbReference>
<dbReference type="InterPro" id="IPR050234">
    <property type="entry name" value="Nuclear_hormone_rcpt_NR1"/>
</dbReference>
<keyword evidence="4" id="KW-0862">Zinc</keyword>
<organism evidence="12 13">
    <name type="scientific">Acrobeloides nanus</name>
    <dbReference type="NCBI Taxonomy" id="290746"/>
    <lineage>
        <taxon>Eukaryota</taxon>
        <taxon>Metazoa</taxon>
        <taxon>Ecdysozoa</taxon>
        <taxon>Nematoda</taxon>
        <taxon>Chromadorea</taxon>
        <taxon>Rhabditida</taxon>
        <taxon>Tylenchina</taxon>
        <taxon>Cephalobomorpha</taxon>
        <taxon>Cephaloboidea</taxon>
        <taxon>Cephalobidae</taxon>
        <taxon>Acrobeloides</taxon>
    </lineage>
</organism>
<keyword evidence="12" id="KW-1185">Reference proteome</keyword>
<dbReference type="SUPFAM" id="SSF57716">
    <property type="entry name" value="Glucocorticoid receptor-like (DNA-binding domain)"/>
    <property type="match status" value="1"/>
</dbReference>
<evidence type="ECO:0000313" key="12">
    <source>
        <dbReference type="Proteomes" id="UP000887540"/>
    </source>
</evidence>
<evidence type="ECO:0000256" key="10">
    <source>
        <dbReference type="SAM" id="MobiDB-lite"/>
    </source>
</evidence>
<evidence type="ECO:0000256" key="3">
    <source>
        <dbReference type="ARBA" id="ARBA00022771"/>
    </source>
</evidence>
<dbReference type="PRINTS" id="PR00047">
    <property type="entry name" value="STROIDFINGER"/>
</dbReference>
<keyword evidence="2" id="KW-0479">Metal-binding</keyword>
<dbReference type="InterPro" id="IPR013088">
    <property type="entry name" value="Znf_NHR/GATA"/>
</dbReference>
<keyword evidence="7" id="KW-0804">Transcription</keyword>
<keyword evidence="6" id="KW-0238">DNA-binding</keyword>
<comment type="similarity">
    <text evidence="1">Belongs to the nuclear hormone receptor family.</text>
</comment>
<keyword evidence="9" id="KW-0539">Nucleus</keyword>
<keyword evidence="5" id="KW-0805">Transcription regulation</keyword>
<feature type="region of interest" description="Disordered" evidence="10">
    <location>
        <begin position="1"/>
        <end position="29"/>
    </location>
</feature>
<dbReference type="PANTHER" id="PTHR24082">
    <property type="entry name" value="NUCLEAR HORMONE RECEPTOR"/>
    <property type="match status" value="1"/>
</dbReference>
<protein>
    <submittedName>
        <fullName evidence="13">Nuclear receptor domain-containing protein</fullName>
    </submittedName>
</protein>
<dbReference type="GO" id="GO:0004879">
    <property type="term" value="F:nuclear receptor activity"/>
    <property type="evidence" value="ECO:0007669"/>
    <property type="project" value="TreeGrafter"/>
</dbReference>
<dbReference type="PANTHER" id="PTHR24082:SF283">
    <property type="entry name" value="NUCLEAR HORMONE RECEPTOR HR96"/>
    <property type="match status" value="1"/>
</dbReference>
<dbReference type="InterPro" id="IPR001628">
    <property type="entry name" value="Znf_hrmn_rcpt"/>
</dbReference>
<evidence type="ECO:0000256" key="7">
    <source>
        <dbReference type="ARBA" id="ARBA00023163"/>
    </source>
</evidence>
<dbReference type="GO" id="GO:0030154">
    <property type="term" value="P:cell differentiation"/>
    <property type="evidence" value="ECO:0007669"/>
    <property type="project" value="TreeGrafter"/>
</dbReference>
<evidence type="ECO:0000256" key="5">
    <source>
        <dbReference type="ARBA" id="ARBA00023015"/>
    </source>
</evidence>
<evidence type="ECO:0000256" key="6">
    <source>
        <dbReference type="ARBA" id="ARBA00023125"/>
    </source>
</evidence>